<evidence type="ECO:0000256" key="1">
    <source>
        <dbReference type="SAM" id="Coils"/>
    </source>
</evidence>
<keyword evidence="4" id="KW-1185">Reference proteome</keyword>
<dbReference type="PANTHER" id="PTHR11505">
    <property type="entry name" value="L1 TRANSPOSABLE ELEMENT-RELATED"/>
    <property type="match status" value="1"/>
</dbReference>
<sequence>MPRPQQDKNTTAAKANASSQPEQANANDNATASRDLEILKAIRELRAELKEDTKQSMSKLSKEINDKLGELGEEINGKLDNAVSKIQDLTERMEEAETRTIQIESWTLEATTVLSACLEQQRKLQAKVTDLESRSRRNNVRIFGLPEGVEENSVPRFIESFLTEQLQLPGGSDLKIQRAHRSLTNKPPPEAPPRAIIVNFLEYSTKEMILREAWKKKIQMGSKTVYFDHDYPLRLSQDAKSTPVLRKYLKKRNTVSDSVYQHEDSLGIWHTYLLLRAGRLQRAAATWIPSGIASLRRQRDQRSGTTTGASGMATGGKQQSSNSAESKS</sequence>
<feature type="coiled-coil region" evidence="1">
    <location>
        <begin position="79"/>
        <end position="134"/>
    </location>
</feature>
<evidence type="ECO:0000313" key="3">
    <source>
        <dbReference type="EMBL" id="KAK7913022.1"/>
    </source>
</evidence>
<dbReference type="Gene3D" id="3.30.70.1820">
    <property type="entry name" value="L1 transposable element, RRM domain"/>
    <property type="match status" value="1"/>
</dbReference>
<feature type="compositionally biased region" description="Low complexity" evidence="2">
    <location>
        <begin position="303"/>
        <end position="316"/>
    </location>
</feature>
<dbReference type="Proteomes" id="UP001460270">
    <property type="component" value="Unassembled WGS sequence"/>
</dbReference>
<organism evidence="3 4">
    <name type="scientific">Mugilogobius chulae</name>
    <name type="common">yellowstripe goby</name>
    <dbReference type="NCBI Taxonomy" id="88201"/>
    <lineage>
        <taxon>Eukaryota</taxon>
        <taxon>Metazoa</taxon>
        <taxon>Chordata</taxon>
        <taxon>Craniata</taxon>
        <taxon>Vertebrata</taxon>
        <taxon>Euteleostomi</taxon>
        <taxon>Actinopterygii</taxon>
        <taxon>Neopterygii</taxon>
        <taxon>Teleostei</taxon>
        <taxon>Neoteleostei</taxon>
        <taxon>Acanthomorphata</taxon>
        <taxon>Gobiaria</taxon>
        <taxon>Gobiiformes</taxon>
        <taxon>Gobioidei</taxon>
        <taxon>Gobiidae</taxon>
        <taxon>Gobionellinae</taxon>
        <taxon>Mugilogobius</taxon>
    </lineage>
</organism>
<keyword evidence="1" id="KW-0175">Coiled coil</keyword>
<name>A0AAW0P8J8_9GOBI</name>
<protein>
    <recommendedName>
        <fullName evidence="5">L1 transposable element RRM domain-containing protein</fullName>
    </recommendedName>
</protein>
<gene>
    <name evidence="3" type="ORF">WMY93_013233</name>
</gene>
<evidence type="ECO:0008006" key="5">
    <source>
        <dbReference type="Google" id="ProtNLM"/>
    </source>
</evidence>
<feature type="compositionally biased region" description="Polar residues" evidence="2">
    <location>
        <begin position="7"/>
        <end position="32"/>
    </location>
</feature>
<evidence type="ECO:0000313" key="4">
    <source>
        <dbReference type="Proteomes" id="UP001460270"/>
    </source>
</evidence>
<proteinExistence type="predicted"/>
<accession>A0AAW0P8J8</accession>
<comment type="caution">
    <text evidence="3">The sequence shown here is derived from an EMBL/GenBank/DDBJ whole genome shotgun (WGS) entry which is preliminary data.</text>
</comment>
<dbReference type="EMBL" id="JBBPFD010000009">
    <property type="protein sequence ID" value="KAK7913022.1"/>
    <property type="molecule type" value="Genomic_DNA"/>
</dbReference>
<reference evidence="4" key="1">
    <citation type="submission" date="2024-04" db="EMBL/GenBank/DDBJ databases">
        <title>Salinicola lusitanus LLJ914,a marine bacterium isolated from the Okinawa Trough.</title>
        <authorList>
            <person name="Li J."/>
        </authorList>
    </citation>
    <scope>NUCLEOTIDE SEQUENCE [LARGE SCALE GENOMIC DNA]</scope>
</reference>
<feature type="compositionally biased region" description="Polar residues" evidence="2">
    <location>
        <begin position="317"/>
        <end position="328"/>
    </location>
</feature>
<dbReference type="AlphaFoldDB" id="A0AAW0P8J8"/>
<dbReference type="InterPro" id="IPR004244">
    <property type="entry name" value="Transposase_22"/>
</dbReference>
<feature type="region of interest" description="Disordered" evidence="2">
    <location>
        <begin position="296"/>
        <end position="328"/>
    </location>
</feature>
<evidence type="ECO:0000256" key="2">
    <source>
        <dbReference type="SAM" id="MobiDB-lite"/>
    </source>
</evidence>
<feature type="region of interest" description="Disordered" evidence="2">
    <location>
        <begin position="1"/>
        <end position="34"/>
    </location>
</feature>